<accession>A0A132PRI2</accession>
<feature type="DNA-binding region" description="H-T-H motif" evidence="5">
    <location>
        <begin position="51"/>
        <end position="70"/>
    </location>
</feature>
<dbReference type="PANTHER" id="PTHR30055">
    <property type="entry name" value="HTH-TYPE TRANSCRIPTIONAL REGULATOR RUTR"/>
    <property type="match status" value="1"/>
</dbReference>
<organism evidence="8 9">
    <name type="scientific">Mycolicibacterium wolinskyi</name>
    <dbReference type="NCBI Taxonomy" id="59750"/>
    <lineage>
        <taxon>Bacteria</taxon>
        <taxon>Bacillati</taxon>
        <taxon>Actinomycetota</taxon>
        <taxon>Actinomycetes</taxon>
        <taxon>Mycobacteriales</taxon>
        <taxon>Mycobacteriaceae</taxon>
        <taxon>Mycolicibacterium</taxon>
    </lineage>
</organism>
<dbReference type="PANTHER" id="PTHR30055:SF234">
    <property type="entry name" value="HTH-TYPE TRANSCRIPTIONAL REGULATOR BETI"/>
    <property type="match status" value="1"/>
</dbReference>
<dbReference type="GO" id="GO:0000976">
    <property type="term" value="F:transcription cis-regulatory region binding"/>
    <property type="evidence" value="ECO:0007669"/>
    <property type="project" value="TreeGrafter"/>
</dbReference>
<keyword evidence="2" id="KW-0805">Transcription regulation</keyword>
<dbReference type="InterPro" id="IPR050109">
    <property type="entry name" value="HTH-type_TetR-like_transc_reg"/>
</dbReference>
<proteinExistence type="predicted"/>
<dbReference type="Gene3D" id="1.10.357.10">
    <property type="entry name" value="Tetracycline Repressor, domain 2"/>
    <property type="match status" value="1"/>
</dbReference>
<protein>
    <recommendedName>
        <fullName evidence="7">HTH tetR-type domain-containing protein</fullName>
    </recommendedName>
</protein>
<keyword evidence="1" id="KW-0678">Repressor</keyword>
<evidence type="ECO:0000256" key="4">
    <source>
        <dbReference type="ARBA" id="ARBA00023163"/>
    </source>
</evidence>
<evidence type="ECO:0000256" key="2">
    <source>
        <dbReference type="ARBA" id="ARBA00023015"/>
    </source>
</evidence>
<evidence type="ECO:0000256" key="1">
    <source>
        <dbReference type="ARBA" id="ARBA00022491"/>
    </source>
</evidence>
<dbReference type="GO" id="GO:0003700">
    <property type="term" value="F:DNA-binding transcription factor activity"/>
    <property type="evidence" value="ECO:0007669"/>
    <property type="project" value="TreeGrafter"/>
</dbReference>
<evidence type="ECO:0000256" key="6">
    <source>
        <dbReference type="SAM" id="MobiDB-lite"/>
    </source>
</evidence>
<dbReference type="PROSITE" id="PS50977">
    <property type="entry name" value="HTH_TETR_2"/>
    <property type="match status" value="1"/>
</dbReference>
<comment type="caution">
    <text evidence="8">The sequence shown here is derived from an EMBL/GenBank/DDBJ whole genome shotgun (WGS) entry which is preliminary data.</text>
</comment>
<dbReference type="EMBL" id="LGTW01000004">
    <property type="protein sequence ID" value="KWX24652.1"/>
    <property type="molecule type" value="Genomic_DNA"/>
</dbReference>
<dbReference type="Proteomes" id="UP000070612">
    <property type="component" value="Unassembled WGS sequence"/>
</dbReference>
<dbReference type="InterPro" id="IPR009057">
    <property type="entry name" value="Homeodomain-like_sf"/>
</dbReference>
<feature type="domain" description="HTH tetR-type" evidence="7">
    <location>
        <begin position="28"/>
        <end position="88"/>
    </location>
</feature>
<feature type="region of interest" description="Disordered" evidence="6">
    <location>
        <begin position="1"/>
        <end position="22"/>
    </location>
</feature>
<dbReference type="Pfam" id="PF13977">
    <property type="entry name" value="TetR_C_6"/>
    <property type="match status" value="1"/>
</dbReference>
<dbReference type="InterPro" id="IPR001647">
    <property type="entry name" value="HTH_TetR"/>
</dbReference>
<evidence type="ECO:0000313" key="8">
    <source>
        <dbReference type="EMBL" id="KWX24652.1"/>
    </source>
</evidence>
<reference evidence="8 9" key="1">
    <citation type="submission" date="2015-07" db="EMBL/GenBank/DDBJ databases">
        <title>A draft genome sequence of Mycobacterium wolinskyi.</title>
        <authorList>
            <person name="de Man T.J."/>
            <person name="Perry K.A."/>
            <person name="Coulliette A.D."/>
            <person name="Jensen B."/>
            <person name="Toney N.C."/>
            <person name="Limbago B.M."/>
            <person name="Noble-Wang J."/>
        </authorList>
    </citation>
    <scope>NUCLEOTIDE SEQUENCE [LARGE SCALE GENOMIC DNA]</scope>
    <source>
        <strain evidence="8 9">CDC_01</strain>
    </source>
</reference>
<dbReference type="AlphaFoldDB" id="A0A132PRI2"/>
<dbReference type="SUPFAM" id="SSF48498">
    <property type="entry name" value="Tetracyclin repressor-like, C-terminal domain"/>
    <property type="match status" value="1"/>
</dbReference>
<keyword evidence="3 5" id="KW-0238">DNA-binding</keyword>
<keyword evidence="4" id="KW-0804">Transcription</keyword>
<name>A0A132PRI2_9MYCO</name>
<gene>
    <name evidence="8" type="ORF">AFM11_08225</name>
</gene>
<keyword evidence="9" id="KW-1185">Reference proteome</keyword>
<dbReference type="InterPro" id="IPR036271">
    <property type="entry name" value="Tet_transcr_reg_TetR-rel_C_sf"/>
</dbReference>
<evidence type="ECO:0000256" key="3">
    <source>
        <dbReference type="ARBA" id="ARBA00023125"/>
    </source>
</evidence>
<dbReference type="PATRIC" id="fig|59750.3.peg.5496"/>
<evidence type="ECO:0000313" key="9">
    <source>
        <dbReference type="Proteomes" id="UP000070612"/>
    </source>
</evidence>
<evidence type="ECO:0000256" key="5">
    <source>
        <dbReference type="PROSITE-ProRule" id="PRU00335"/>
    </source>
</evidence>
<sequence length="254" mass="27603">MSVRDQGSIVMSGDADSDASDATPDLVTLRRSQILCSAVRVVARDGADKARLKDIATEAGVSLGLVQHYFRNRQELMEQTFQVMMSVSLDAWHRLTATEPDPLVQLFAGLRLHVTGTVTFTDRWGFWMELWASARRDQAIAEIAHQVYARWTEPFRTAIAALDRAGLVQANGAHEHIALVLMALTDGLAVRSLVDPTAVTAEDMYERMTDTAGTLLGISAEDAAAASDRARSVVSAGTFTESLTPELIARVLSS</sequence>
<dbReference type="SUPFAM" id="SSF46689">
    <property type="entry name" value="Homeodomain-like"/>
    <property type="match status" value="1"/>
</dbReference>
<evidence type="ECO:0000259" key="7">
    <source>
        <dbReference type="PROSITE" id="PS50977"/>
    </source>
</evidence>
<dbReference type="InterPro" id="IPR039538">
    <property type="entry name" value="BetI_C"/>
</dbReference>
<dbReference type="RefSeq" id="WP_067846347.1">
    <property type="nucleotide sequence ID" value="NZ_LGTW01000004.1"/>
</dbReference>
<dbReference type="Pfam" id="PF00440">
    <property type="entry name" value="TetR_N"/>
    <property type="match status" value="1"/>
</dbReference>